<organism evidence="1">
    <name type="scientific">uncultured Caudovirales phage</name>
    <dbReference type="NCBI Taxonomy" id="2100421"/>
    <lineage>
        <taxon>Viruses</taxon>
        <taxon>Duplodnaviria</taxon>
        <taxon>Heunggongvirae</taxon>
        <taxon>Uroviricota</taxon>
        <taxon>Caudoviricetes</taxon>
        <taxon>Peduoviridae</taxon>
        <taxon>Maltschvirus</taxon>
        <taxon>Maltschvirus maltsch</taxon>
    </lineage>
</organism>
<dbReference type="EMBL" id="LR796421">
    <property type="protein sequence ID" value="CAB4142655.1"/>
    <property type="molecule type" value="Genomic_DNA"/>
</dbReference>
<gene>
    <name evidence="1" type="ORF">UFOVP450_19</name>
</gene>
<protein>
    <submittedName>
        <fullName evidence="1">Uncharacterized protein</fullName>
    </submittedName>
</protein>
<evidence type="ECO:0000313" key="1">
    <source>
        <dbReference type="EMBL" id="CAB4142655.1"/>
    </source>
</evidence>
<accession>A0A6J5M6M3</accession>
<proteinExistence type="predicted"/>
<sequence length="263" mass="30555">MDFYVISPLSNLEPMKLGDRLFVLAHLWVQSEEYRNFIYEQIENDIECWITLDNSAAERALVTEDVLIQVVKELAPSEVIAPDVLFDKHATIENAIKFRDRMEAEGLLDCTDIFFCPQGKTKEDWLDCYEWGINQDWIQTIGFSKIAIPQAWLPEWKDDQGIKEARHMAYDWLKQRGMLLKPIHCLGQGDPTEFSYYDHPAMRSTDSVFPVLAASQGQDFNADHTTRIPTPHNFLETYDMSEVNMDLVKSNVEFLRKQCHIND</sequence>
<reference evidence="1" key="1">
    <citation type="submission" date="2020-04" db="EMBL/GenBank/DDBJ databases">
        <authorList>
            <person name="Chiriac C."/>
            <person name="Salcher M."/>
            <person name="Ghai R."/>
            <person name="Kavagutti S V."/>
        </authorList>
    </citation>
    <scope>NUCLEOTIDE SEQUENCE</scope>
</reference>
<name>A0A6J5M6M3_9CAUD</name>